<accession>A0ABQ9IXK3</accession>
<sequence>MILTGKDHPQQYPKPLLLFAAYGGAWHAPVLILYGCLSSAVCRRGDKGDCDCLIHHYKHIISNTVKCVFFKCSEHILHLSANCELFLLKIYVDGMRLYNLLTPKQSVEKAIIIK</sequence>
<organism evidence="2 3">
    <name type="scientific">Molorchus minor</name>
    <dbReference type="NCBI Taxonomy" id="1323400"/>
    <lineage>
        <taxon>Eukaryota</taxon>
        <taxon>Metazoa</taxon>
        <taxon>Ecdysozoa</taxon>
        <taxon>Arthropoda</taxon>
        <taxon>Hexapoda</taxon>
        <taxon>Insecta</taxon>
        <taxon>Pterygota</taxon>
        <taxon>Neoptera</taxon>
        <taxon>Endopterygota</taxon>
        <taxon>Coleoptera</taxon>
        <taxon>Polyphaga</taxon>
        <taxon>Cucujiformia</taxon>
        <taxon>Chrysomeloidea</taxon>
        <taxon>Cerambycidae</taxon>
        <taxon>Lamiinae</taxon>
        <taxon>Monochamini</taxon>
        <taxon>Molorchus</taxon>
    </lineage>
</organism>
<protein>
    <submittedName>
        <fullName evidence="2">Uncharacterized protein</fullName>
    </submittedName>
</protein>
<keyword evidence="1" id="KW-1133">Transmembrane helix</keyword>
<evidence type="ECO:0000313" key="2">
    <source>
        <dbReference type="EMBL" id="KAJ8968032.1"/>
    </source>
</evidence>
<feature type="transmembrane region" description="Helical" evidence="1">
    <location>
        <begin position="16"/>
        <end position="37"/>
    </location>
</feature>
<comment type="caution">
    <text evidence="2">The sequence shown here is derived from an EMBL/GenBank/DDBJ whole genome shotgun (WGS) entry which is preliminary data.</text>
</comment>
<keyword evidence="3" id="KW-1185">Reference proteome</keyword>
<evidence type="ECO:0000256" key="1">
    <source>
        <dbReference type="SAM" id="Phobius"/>
    </source>
</evidence>
<keyword evidence="1" id="KW-0472">Membrane</keyword>
<dbReference type="EMBL" id="JAPWTJ010002078">
    <property type="protein sequence ID" value="KAJ8968032.1"/>
    <property type="molecule type" value="Genomic_DNA"/>
</dbReference>
<evidence type="ECO:0000313" key="3">
    <source>
        <dbReference type="Proteomes" id="UP001162164"/>
    </source>
</evidence>
<dbReference type="Proteomes" id="UP001162164">
    <property type="component" value="Unassembled WGS sequence"/>
</dbReference>
<proteinExistence type="predicted"/>
<name>A0ABQ9IXK3_9CUCU</name>
<gene>
    <name evidence="2" type="ORF">NQ317_017169</name>
</gene>
<reference evidence="2" key="1">
    <citation type="journal article" date="2023" name="Insect Mol. Biol.">
        <title>Genome sequencing provides insights into the evolution of gene families encoding plant cell wall-degrading enzymes in longhorned beetles.</title>
        <authorList>
            <person name="Shin N.R."/>
            <person name="Okamura Y."/>
            <person name="Kirsch R."/>
            <person name="Pauchet Y."/>
        </authorList>
    </citation>
    <scope>NUCLEOTIDE SEQUENCE</scope>
    <source>
        <strain evidence="2">MMC_N1</strain>
    </source>
</reference>
<keyword evidence="1" id="KW-0812">Transmembrane</keyword>